<dbReference type="PANTHER" id="PTHR46796">
    <property type="entry name" value="HTH-TYPE TRANSCRIPTIONAL ACTIVATOR RHAS-RELATED"/>
    <property type="match status" value="1"/>
</dbReference>
<keyword evidence="6" id="KW-1185">Reference proteome</keyword>
<sequence length="261" mass="28417">MASGASEVYRSDQIIRENPRDDLLISLHRSGSGSVSQHGRQVKLVAGRATMYDASAPYVLSFPGRISEVVLQVPRRCLPMSRNAFADLTARPLPDGGPLRALTALATSAEADAAPGPLENAALADALMSLLRATLSSSSAVQPPQIDSELLVTAARQYIDEHLADPLLSPGRVADHHHISLRLLQKLFTRVGDSPVSYIRRRRLEHSRNLLLHGATVGQAATAVGFNDVDTFTRAFKRLYHELPSRVRPTGVHYRGELSYS</sequence>
<dbReference type="PROSITE" id="PS01124">
    <property type="entry name" value="HTH_ARAC_FAMILY_2"/>
    <property type="match status" value="1"/>
</dbReference>
<dbReference type="InterPro" id="IPR009057">
    <property type="entry name" value="Homeodomain-like_sf"/>
</dbReference>
<dbReference type="AlphaFoldDB" id="A0A917AKR3"/>
<gene>
    <name evidence="5" type="ORF">GCM10011401_02810</name>
</gene>
<dbReference type="Proteomes" id="UP000633136">
    <property type="component" value="Unassembled WGS sequence"/>
</dbReference>
<dbReference type="GO" id="GO:0043565">
    <property type="term" value="F:sequence-specific DNA binding"/>
    <property type="evidence" value="ECO:0007669"/>
    <property type="project" value="InterPro"/>
</dbReference>
<reference evidence="5" key="1">
    <citation type="journal article" date="2014" name="Int. J. Syst. Evol. Microbiol.">
        <title>Complete genome sequence of Corynebacterium casei LMG S-19264T (=DSM 44701T), isolated from a smear-ripened cheese.</title>
        <authorList>
            <consortium name="US DOE Joint Genome Institute (JGI-PGF)"/>
            <person name="Walter F."/>
            <person name="Albersmeier A."/>
            <person name="Kalinowski J."/>
            <person name="Ruckert C."/>
        </authorList>
    </citation>
    <scope>NUCLEOTIDE SEQUENCE</scope>
    <source>
        <strain evidence="5">CGMCC 1.15388</strain>
    </source>
</reference>
<organism evidence="5 6">
    <name type="scientific">Nesterenkonia cremea</name>
    <dbReference type="NCBI Taxonomy" id="1882340"/>
    <lineage>
        <taxon>Bacteria</taxon>
        <taxon>Bacillati</taxon>
        <taxon>Actinomycetota</taxon>
        <taxon>Actinomycetes</taxon>
        <taxon>Micrococcales</taxon>
        <taxon>Micrococcaceae</taxon>
        <taxon>Nesterenkonia</taxon>
    </lineage>
</organism>
<dbReference type="Pfam" id="PF12833">
    <property type="entry name" value="HTH_18"/>
    <property type="match status" value="1"/>
</dbReference>
<keyword evidence="3" id="KW-0804">Transcription</keyword>
<dbReference type="InterPro" id="IPR050204">
    <property type="entry name" value="AraC_XylS_family_regulators"/>
</dbReference>
<protein>
    <recommendedName>
        <fullName evidence="4">HTH araC/xylS-type domain-containing protein</fullName>
    </recommendedName>
</protein>
<keyword evidence="2" id="KW-0238">DNA-binding</keyword>
<dbReference type="SMART" id="SM00342">
    <property type="entry name" value="HTH_ARAC"/>
    <property type="match status" value="1"/>
</dbReference>
<evidence type="ECO:0000256" key="3">
    <source>
        <dbReference type="ARBA" id="ARBA00023163"/>
    </source>
</evidence>
<dbReference type="Gene3D" id="1.10.10.60">
    <property type="entry name" value="Homeodomain-like"/>
    <property type="match status" value="1"/>
</dbReference>
<dbReference type="Pfam" id="PF14525">
    <property type="entry name" value="AraC_binding_2"/>
    <property type="match status" value="1"/>
</dbReference>
<accession>A0A917AKR3</accession>
<dbReference type="InterPro" id="IPR018060">
    <property type="entry name" value="HTH_AraC"/>
</dbReference>
<evidence type="ECO:0000256" key="1">
    <source>
        <dbReference type="ARBA" id="ARBA00023015"/>
    </source>
</evidence>
<proteinExistence type="predicted"/>
<dbReference type="EMBL" id="BMIS01000001">
    <property type="protein sequence ID" value="GGE59491.1"/>
    <property type="molecule type" value="Genomic_DNA"/>
</dbReference>
<evidence type="ECO:0000256" key="2">
    <source>
        <dbReference type="ARBA" id="ARBA00023125"/>
    </source>
</evidence>
<dbReference type="GO" id="GO:0003700">
    <property type="term" value="F:DNA-binding transcription factor activity"/>
    <property type="evidence" value="ECO:0007669"/>
    <property type="project" value="InterPro"/>
</dbReference>
<reference evidence="5" key="2">
    <citation type="submission" date="2020-09" db="EMBL/GenBank/DDBJ databases">
        <authorList>
            <person name="Sun Q."/>
            <person name="Zhou Y."/>
        </authorList>
    </citation>
    <scope>NUCLEOTIDE SEQUENCE</scope>
    <source>
        <strain evidence="5">CGMCC 1.15388</strain>
    </source>
</reference>
<dbReference type="PANTHER" id="PTHR46796:SF6">
    <property type="entry name" value="ARAC SUBFAMILY"/>
    <property type="match status" value="1"/>
</dbReference>
<evidence type="ECO:0000313" key="5">
    <source>
        <dbReference type="EMBL" id="GGE59491.1"/>
    </source>
</evidence>
<comment type="caution">
    <text evidence="5">The sequence shown here is derived from an EMBL/GenBank/DDBJ whole genome shotgun (WGS) entry which is preliminary data.</text>
</comment>
<keyword evidence="1" id="KW-0805">Transcription regulation</keyword>
<dbReference type="InterPro" id="IPR035418">
    <property type="entry name" value="AraC-bd_2"/>
</dbReference>
<evidence type="ECO:0000259" key="4">
    <source>
        <dbReference type="PROSITE" id="PS01124"/>
    </source>
</evidence>
<name>A0A917AKR3_9MICC</name>
<feature type="domain" description="HTH araC/xylS-type" evidence="4">
    <location>
        <begin position="153"/>
        <end position="250"/>
    </location>
</feature>
<evidence type="ECO:0000313" key="6">
    <source>
        <dbReference type="Proteomes" id="UP000633136"/>
    </source>
</evidence>
<dbReference type="SUPFAM" id="SSF46689">
    <property type="entry name" value="Homeodomain-like"/>
    <property type="match status" value="1"/>
</dbReference>